<keyword evidence="4" id="KW-1185">Reference proteome</keyword>
<dbReference type="InterPro" id="IPR015421">
    <property type="entry name" value="PyrdxlP-dep_Trfase_major"/>
</dbReference>
<accession>A0AAD3DZR9</accession>
<organism evidence="3 4">
    <name type="scientific">Astrephomene gubernaculifera</name>
    <dbReference type="NCBI Taxonomy" id="47775"/>
    <lineage>
        <taxon>Eukaryota</taxon>
        <taxon>Viridiplantae</taxon>
        <taxon>Chlorophyta</taxon>
        <taxon>core chlorophytes</taxon>
        <taxon>Chlorophyceae</taxon>
        <taxon>CS clade</taxon>
        <taxon>Chlamydomonadales</taxon>
        <taxon>Astrephomenaceae</taxon>
        <taxon>Astrephomene</taxon>
    </lineage>
</organism>
<dbReference type="InterPro" id="IPR004839">
    <property type="entry name" value="Aminotransferase_I/II_large"/>
</dbReference>
<protein>
    <recommendedName>
        <fullName evidence="2">Aminotransferase class I/classII large domain-containing protein</fullName>
    </recommendedName>
</protein>
<feature type="domain" description="Aminotransferase class I/classII large" evidence="2">
    <location>
        <begin position="63"/>
        <end position="321"/>
    </location>
</feature>
<dbReference type="Gene3D" id="3.40.640.10">
    <property type="entry name" value="Type I PLP-dependent aspartate aminotransferase-like (Major domain)"/>
    <property type="match status" value="1"/>
</dbReference>
<dbReference type="Pfam" id="PF00155">
    <property type="entry name" value="Aminotran_1_2"/>
    <property type="match status" value="1"/>
</dbReference>
<dbReference type="PANTHER" id="PTHR42858">
    <property type="entry name" value="AMINOTRANSFERASE"/>
    <property type="match status" value="1"/>
</dbReference>
<reference evidence="3 4" key="1">
    <citation type="journal article" date="2021" name="Sci. Rep.">
        <title>Genome sequencing of the multicellular alga Astrephomene provides insights into convergent evolution of germ-soma differentiation.</title>
        <authorList>
            <person name="Yamashita S."/>
            <person name="Yamamoto K."/>
            <person name="Matsuzaki R."/>
            <person name="Suzuki S."/>
            <person name="Yamaguchi H."/>
            <person name="Hirooka S."/>
            <person name="Minakuchi Y."/>
            <person name="Miyagishima S."/>
            <person name="Kawachi M."/>
            <person name="Toyoda A."/>
            <person name="Nozaki H."/>
        </authorList>
    </citation>
    <scope>NUCLEOTIDE SEQUENCE [LARGE SCALE GENOMIC DNA]</scope>
    <source>
        <strain evidence="3 4">NIES-4017</strain>
    </source>
</reference>
<comment type="caution">
    <text evidence="3">The sequence shown here is derived from an EMBL/GenBank/DDBJ whole genome shotgun (WGS) entry which is preliminary data.</text>
</comment>
<dbReference type="AlphaFoldDB" id="A0AAD3DZR9"/>
<dbReference type="EMBL" id="BMAR01000025">
    <property type="protein sequence ID" value="GFR48736.1"/>
    <property type="molecule type" value="Genomic_DNA"/>
</dbReference>
<dbReference type="InterPro" id="IPR015424">
    <property type="entry name" value="PyrdxlP-dep_Trfase"/>
</dbReference>
<dbReference type="GO" id="GO:0047536">
    <property type="term" value="F:2-aminoadipate transaminase activity"/>
    <property type="evidence" value="ECO:0007669"/>
    <property type="project" value="TreeGrafter"/>
</dbReference>
<evidence type="ECO:0000313" key="3">
    <source>
        <dbReference type="EMBL" id="GFR48736.1"/>
    </source>
</evidence>
<evidence type="ECO:0000313" key="4">
    <source>
        <dbReference type="Proteomes" id="UP001054857"/>
    </source>
</evidence>
<gene>
    <name evidence="3" type="ORF">Agub_g10694</name>
</gene>
<name>A0AAD3DZR9_9CHLO</name>
<evidence type="ECO:0000256" key="1">
    <source>
        <dbReference type="SAM" id="MobiDB-lite"/>
    </source>
</evidence>
<proteinExistence type="predicted"/>
<dbReference type="Proteomes" id="UP001054857">
    <property type="component" value="Unassembled WGS sequence"/>
</dbReference>
<dbReference type="PANTHER" id="PTHR42858:SF1">
    <property type="entry name" value="LD15494P"/>
    <property type="match status" value="1"/>
</dbReference>
<dbReference type="SUPFAM" id="SSF53383">
    <property type="entry name" value="PLP-dependent transferases"/>
    <property type="match status" value="1"/>
</dbReference>
<feature type="region of interest" description="Disordered" evidence="1">
    <location>
        <begin position="256"/>
        <end position="284"/>
    </location>
</feature>
<sequence>MIQSINLARSGLKARQAQRLMHASHMLNTAVARSASTGKDGARERQMTTSQTGDYVAREVRPGVIDLSVGQPSPSSLPLNAMAAAAAHRLGSPDAELLLQYGPRQGYRSFRSSLAAFLSQRYGSSVDPDHLMVTAGVSHGLDLAVGALSRPGDMIVVECPTYFLVTPIFRDNNRLTVVPMPTDTNGLVVEELERWLAADPSHRPRLLYTIPIHNNPRATTLPPERRRLLLRLAHRYGFQVLADEVYQLLSFPPEEDEAHTRSGPSFASSSSSCSASSSSSSSLPLPLRCYEECDPRVSRVISFGSFSKILAPALRLGWLETPHPGLMERFRSDGVVGSGGCIAQLAAGLAHSALELGLQSSHLDTVVRPTLASRCRTLVAALRREVLGGG</sequence>
<dbReference type="CDD" id="cd00609">
    <property type="entry name" value="AAT_like"/>
    <property type="match status" value="1"/>
</dbReference>
<evidence type="ECO:0000259" key="2">
    <source>
        <dbReference type="Pfam" id="PF00155"/>
    </source>
</evidence>
<dbReference type="GO" id="GO:0030170">
    <property type="term" value="F:pyridoxal phosphate binding"/>
    <property type="evidence" value="ECO:0007669"/>
    <property type="project" value="InterPro"/>
</dbReference>
<feature type="non-terminal residue" evidence="3">
    <location>
        <position position="1"/>
    </location>
</feature>
<feature type="compositionally biased region" description="Low complexity" evidence="1">
    <location>
        <begin position="265"/>
        <end position="282"/>
    </location>
</feature>